<dbReference type="EMBL" id="AODL01000005">
    <property type="protein sequence ID" value="EUJ46123.1"/>
    <property type="molecule type" value="Genomic_DNA"/>
</dbReference>
<evidence type="ECO:0000259" key="7">
    <source>
        <dbReference type="Pfam" id="PF08340"/>
    </source>
</evidence>
<evidence type="ECO:0000256" key="5">
    <source>
        <dbReference type="ARBA" id="ARBA00035648"/>
    </source>
</evidence>
<gene>
    <name evidence="8" type="ORF">PRIP_03863</name>
</gene>
<dbReference type="PATRIC" id="fig|1265816.5.peg.760"/>
<dbReference type="InterPro" id="IPR013527">
    <property type="entry name" value="YicC-like_N"/>
</dbReference>
<dbReference type="NCBIfam" id="TIGR00255">
    <property type="entry name" value="YicC/YloC family endoribonuclease"/>
    <property type="match status" value="1"/>
</dbReference>
<dbReference type="InterPro" id="IPR013551">
    <property type="entry name" value="YicC-like_C"/>
</dbReference>
<keyword evidence="9" id="KW-1185">Reference proteome</keyword>
<evidence type="ECO:0008006" key="10">
    <source>
        <dbReference type="Google" id="ProtNLM"/>
    </source>
</evidence>
<comment type="caution">
    <text evidence="8">The sequence shown here is derived from an EMBL/GenBank/DDBJ whole genome shotgun (WGS) entry which is preliminary data.</text>
</comment>
<evidence type="ECO:0000256" key="4">
    <source>
        <dbReference type="ARBA" id="ARBA00022801"/>
    </source>
</evidence>
<dbReference type="PANTHER" id="PTHR30636">
    <property type="entry name" value="UPF0701 PROTEIN YICC"/>
    <property type="match status" value="1"/>
</dbReference>
<reference evidence="8 9" key="1">
    <citation type="journal article" date="2014" name="Int. J. Syst. Evol. Microbiol.">
        <title>Listeria floridensis sp. nov., Listeria aquatica sp. nov., Listeria cornellensis sp. nov., Listeria riparia sp. nov. and Listeria grandensis sp. nov., from agricultural and natural environments.</title>
        <authorList>
            <person name="den Bakker H.C."/>
            <person name="Warchocki S."/>
            <person name="Wright E.M."/>
            <person name="Allred A.F."/>
            <person name="Ahlstrom C."/>
            <person name="Manuel C.S."/>
            <person name="Stasiewicz M.J."/>
            <person name="Burrell A."/>
            <person name="Roof S."/>
            <person name="Strawn L."/>
            <person name="Fortes E.D."/>
            <person name="Nightingale K.K."/>
            <person name="Kephart D."/>
            <person name="Wiedmann M."/>
        </authorList>
    </citation>
    <scope>NUCLEOTIDE SEQUENCE [LARGE SCALE GENOMIC DNA]</scope>
    <source>
        <strain evidence="8 9">FSL S10-1204</strain>
    </source>
</reference>
<feature type="domain" description="Endoribonuclease YicC-like N-terminal" evidence="6">
    <location>
        <begin position="2"/>
        <end position="156"/>
    </location>
</feature>
<accession>W7DL12</accession>
<keyword evidence="4" id="KW-0378">Hydrolase</keyword>
<evidence type="ECO:0000313" key="8">
    <source>
        <dbReference type="EMBL" id="EUJ46123.1"/>
    </source>
</evidence>
<dbReference type="InterPro" id="IPR005229">
    <property type="entry name" value="YicC/YloC-like"/>
</dbReference>
<evidence type="ECO:0000256" key="2">
    <source>
        <dbReference type="ARBA" id="ARBA00022722"/>
    </source>
</evidence>
<dbReference type="Proteomes" id="UP000019248">
    <property type="component" value="Unassembled WGS sequence"/>
</dbReference>
<proteinExistence type="inferred from homology"/>
<dbReference type="GO" id="GO:0004521">
    <property type="term" value="F:RNA endonuclease activity"/>
    <property type="evidence" value="ECO:0007669"/>
    <property type="project" value="InterPro"/>
</dbReference>
<protein>
    <recommendedName>
        <fullName evidence="10">YicC family protein</fullName>
    </recommendedName>
</protein>
<evidence type="ECO:0000256" key="3">
    <source>
        <dbReference type="ARBA" id="ARBA00022759"/>
    </source>
</evidence>
<feature type="domain" description="Endoribonuclease YicC-like C-terminal" evidence="7">
    <location>
        <begin position="174"/>
        <end position="283"/>
    </location>
</feature>
<keyword evidence="3" id="KW-0255">Endonuclease</keyword>
<dbReference type="PANTHER" id="PTHR30636:SF3">
    <property type="entry name" value="UPF0701 PROTEIN YICC"/>
    <property type="match status" value="1"/>
</dbReference>
<evidence type="ECO:0000256" key="1">
    <source>
        <dbReference type="ARBA" id="ARBA00001968"/>
    </source>
</evidence>
<comment type="similarity">
    <text evidence="5">Belongs to the YicC/YloC family.</text>
</comment>
<name>W7DL12_9LIST</name>
<organism evidence="8 9">
    <name type="scientific">Listeria riparia FSL S10-1204</name>
    <dbReference type="NCBI Taxonomy" id="1265816"/>
    <lineage>
        <taxon>Bacteria</taxon>
        <taxon>Bacillati</taxon>
        <taxon>Bacillota</taxon>
        <taxon>Bacilli</taxon>
        <taxon>Bacillales</taxon>
        <taxon>Listeriaceae</taxon>
        <taxon>Listeria</taxon>
    </lineage>
</organism>
<comment type="cofactor">
    <cofactor evidence="1">
        <name>a divalent metal cation</name>
        <dbReference type="ChEBI" id="CHEBI:60240"/>
    </cofactor>
</comment>
<evidence type="ECO:0000259" key="6">
    <source>
        <dbReference type="Pfam" id="PF03755"/>
    </source>
</evidence>
<dbReference type="Pfam" id="PF03755">
    <property type="entry name" value="YicC-like_N"/>
    <property type="match status" value="1"/>
</dbReference>
<keyword evidence="2" id="KW-0540">Nuclease</keyword>
<dbReference type="AlphaFoldDB" id="W7DL12"/>
<sequence>MVKSMTGFGRAGKQSENFKVTVELKAVNHRYLETLFRMPRVFAYLESKLKKSIAEQIKRGRIECAITIEGNKATKEKLVINWDLADEYIRFMRQATQRYQMEDALNIQELLLDPRFLEIVESSELDSELEHLLLEATFAAARRLDEMREAEGNELALHFKHHLDTVAELLEAIQTYIPEMESTYRDKLENRLLSYVGEDFDKALVLSEIAIMLEKSDINEEIERLGSHIKQFSHIILRSEPIGRKLDFLIQEMNREVNTIGSKASHLEITNRVVELKTTLEKIARTNSKRRVIFQAVC</sequence>
<dbReference type="GO" id="GO:0016787">
    <property type="term" value="F:hydrolase activity"/>
    <property type="evidence" value="ECO:0007669"/>
    <property type="project" value="UniProtKB-KW"/>
</dbReference>
<evidence type="ECO:0000313" key="9">
    <source>
        <dbReference type="Proteomes" id="UP000019248"/>
    </source>
</evidence>
<dbReference type="Pfam" id="PF08340">
    <property type="entry name" value="YicC-like_C"/>
    <property type="match status" value="1"/>
</dbReference>